<dbReference type="AlphaFoldDB" id="A0A026W8C7"/>
<gene>
    <name evidence="2" type="ORF">X777_08731</name>
</gene>
<dbReference type="Proteomes" id="UP000053097">
    <property type="component" value="Unassembled WGS sequence"/>
</dbReference>
<evidence type="ECO:0000256" key="1">
    <source>
        <dbReference type="SAM" id="MobiDB-lite"/>
    </source>
</evidence>
<evidence type="ECO:0000313" key="3">
    <source>
        <dbReference type="Proteomes" id="UP000053097"/>
    </source>
</evidence>
<dbReference type="EMBL" id="KK107348">
    <property type="protein sequence ID" value="EZA52218.1"/>
    <property type="molecule type" value="Genomic_DNA"/>
</dbReference>
<organism evidence="2 3">
    <name type="scientific">Ooceraea biroi</name>
    <name type="common">Clonal raider ant</name>
    <name type="synonym">Cerapachys biroi</name>
    <dbReference type="NCBI Taxonomy" id="2015173"/>
    <lineage>
        <taxon>Eukaryota</taxon>
        <taxon>Metazoa</taxon>
        <taxon>Ecdysozoa</taxon>
        <taxon>Arthropoda</taxon>
        <taxon>Hexapoda</taxon>
        <taxon>Insecta</taxon>
        <taxon>Pterygota</taxon>
        <taxon>Neoptera</taxon>
        <taxon>Endopterygota</taxon>
        <taxon>Hymenoptera</taxon>
        <taxon>Apocrita</taxon>
        <taxon>Aculeata</taxon>
        <taxon>Formicoidea</taxon>
        <taxon>Formicidae</taxon>
        <taxon>Dorylinae</taxon>
        <taxon>Ooceraea</taxon>
    </lineage>
</organism>
<keyword evidence="3" id="KW-1185">Reference proteome</keyword>
<sequence length="62" mass="7257">MWQGFFASPFPLRVRSASMAFCKKQVDSWKMGRSMAREKDYGGVTVRKRKSKIKQKQNQAEE</sequence>
<protein>
    <submittedName>
        <fullName evidence="2">Uncharacterized protein</fullName>
    </submittedName>
</protein>
<name>A0A026W8C7_OOCBI</name>
<proteinExistence type="predicted"/>
<reference evidence="2 3" key="1">
    <citation type="journal article" date="2014" name="Curr. Biol.">
        <title>The genome of the clonal raider ant Cerapachys biroi.</title>
        <authorList>
            <person name="Oxley P.R."/>
            <person name="Ji L."/>
            <person name="Fetter-Pruneda I."/>
            <person name="McKenzie S.K."/>
            <person name="Li C."/>
            <person name="Hu H."/>
            <person name="Zhang G."/>
            <person name="Kronauer D.J."/>
        </authorList>
    </citation>
    <scope>NUCLEOTIDE SEQUENCE [LARGE SCALE GENOMIC DNA]</scope>
</reference>
<accession>A0A026W8C7</accession>
<feature type="region of interest" description="Disordered" evidence="1">
    <location>
        <begin position="40"/>
        <end position="62"/>
    </location>
</feature>
<feature type="compositionally biased region" description="Basic residues" evidence="1">
    <location>
        <begin position="46"/>
        <end position="55"/>
    </location>
</feature>
<evidence type="ECO:0000313" key="2">
    <source>
        <dbReference type="EMBL" id="EZA52218.1"/>
    </source>
</evidence>